<dbReference type="STRING" id="212602.A0A420HT60"/>
<evidence type="ECO:0000313" key="11">
    <source>
        <dbReference type="EMBL" id="RKF60606.1"/>
    </source>
</evidence>
<dbReference type="EMBL" id="MCFK01004937">
    <property type="protein sequence ID" value="RKF60606.1"/>
    <property type="molecule type" value="Genomic_DNA"/>
</dbReference>
<dbReference type="GO" id="GO:0005737">
    <property type="term" value="C:cytoplasm"/>
    <property type="evidence" value="ECO:0007669"/>
    <property type="project" value="TreeGrafter"/>
</dbReference>
<proteinExistence type="inferred from homology"/>
<dbReference type="SUPFAM" id="SSF50022">
    <property type="entry name" value="ISP domain"/>
    <property type="match status" value="1"/>
</dbReference>
<feature type="domain" description="Rieske" evidence="10">
    <location>
        <begin position="43"/>
        <end position="142"/>
    </location>
</feature>
<evidence type="ECO:0000256" key="7">
    <source>
        <dbReference type="ARBA" id="ARBA00023002"/>
    </source>
</evidence>
<dbReference type="InterPro" id="IPR036922">
    <property type="entry name" value="Rieske_2Fe-2S_sf"/>
</dbReference>
<name>A0A420HT60_9PEZI</name>
<evidence type="ECO:0000259" key="10">
    <source>
        <dbReference type="PROSITE" id="PS51296"/>
    </source>
</evidence>
<dbReference type="InterPro" id="IPR036188">
    <property type="entry name" value="FAD/NAD-bd_sf"/>
</dbReference>
<dbReference type="InterPro" id="IPR016156">
    <property type="entry name" value="FAD/NAD-linked_Rdtase_dimer_sf"/>
</dbReference>
<keyword evidence="4" id="KW-0001">2Fe-2S</keyword>
<dbReference type="InterPro" id="IPR028202">
    <property type="entry name" value="Reductase_C"/>
</dbReference>
<organism evidence="11 12">
    <name type="scientific">Erysiphe neolycopersici</name>
    <dbReference type="NCBI Taxonomy" id="212602"/>
    <lineage>
        <taxon>Eukaryota</taxon>
        <taxon>Fungi</taxon>
        <taxon>Dikarya</taxon>
        <taxon>Ascomycota</taxon>
        <taxon>Pezizomycotina</taxon>
        <taxon>Leotiomycetes</taxon>
        <taxon>Erysiphales</taxon>
        <taxon>Erysiphaceae</taxon>
        <taxon>Erysiphe</taxon>
    </lineage>
</organism>
<dbReference type="Proteomes" id="UP000286134">
    <property type="component" value="Unassembled WGS sequence"/>
</dbReference>
<evidence type="ECO:0000256" key="6">
    <source>
        <dbReference type="ARBA" id="ARBA00022827"/>
    </source>
</evidence>
<evidence type="ECO:0000313" key="12">
    <source>
        <dbReference type="Proteomes" id="UP000286134"/>
    </source>
</evidence>
<keyword evidence="12" id="KW-1185">Reference proteome</keyword>
<dbReference type="Pfam" id="PF07992">
    <property type="entry name" value="Pyr_redox_2"/>
    <property type="match status" value="1"/>
</dbReference>
<sequence length="583" mass="62876">MTQLVLIPRSSCVLFTKTRPSYLNRLLPCLLITARKMSQEYKLKGLCKLDLNPGEKKEVEVEGVEGGKVLLCNVNGSISAIGSKCTHYGAPMIKGILTPDGRVTCPWHGACFKASNGDIENAPALDALPTFKLFEKNGSVFITGDKETITSSRRKPNVRVSSLAQDVKVLVIGGGSAALAIIEALRENKFNGLITMITDEGYLPIDRTKLSKALIDDPSKILLRDEEWFKFGSIEVIKDEVTAIDTSSKKVLTRGGCSYKFTKLVLATGGVPRFPPLPGLKELSGIFPLRTVHHTKAINQAIGSKGKKIVIIGSSFIGLEVANAVAKDNDTTVVGRDDAPLARIMGKDVGKLIQKAFEKNGVKFYSSADVTGAFPSQSDPSKVGGVQLKDGTKLEADVVILGTGVAPATNFLKDNSTIKLLNDGSIKTNEYFVVDGQQDIYAIGDIATFPYHGPAGNGIPIRIEHWNVAQNAGRIAAAHIVSSNSVPTTFIPIFWSALGSQLRYCGNSCNGWDDIIIKGQPDELKFVVYYTKGETIIAVGSIGFDPIVAQASELMRREAMPSRSEILKNVDILQIDSPIPVKI</sequence>
<dbReference type="PRINTS" id="PR00368">
    <property type="entry name" value="FADPNR"/>
</dbReference>
<dbReference type="InterPro" id="IPR023753">
    <property type="entry name" value="FAD/NAD-binding_dom"/>
</dbReference>
<comment type="similarity">
    <text evidence="2">Belongs to the FAD-dependent oxidoreductase family.</text>
</comment>
<gene>
    <name evidence="11" type="ORF">OnM2_049064</name>
</gene>
<dbReference type="PANTHER" id="PTHR43557">
    <property type="entry name" value="APOPTOSIS-INDUCING FACTOR 1"/>
    <property type="match status" value="1"/>
</dbReference>
<dbReference type="GO" id="GO:0051537">
    <property type="term" value="F:2 iron, 2 sulfur cluster binding"/>
    <property type="evidence" value="ECO:0007669"/>
    <property type="project" value="UniProtKB-KW"/>
</dbReference>
<comment type="cofactor">
    <cofactor evidence="1">
        <name>FAD</name>
        <dbReference type="ChEBI" id="CHEBI:57692"/>
    </cofactor>
</comment>
<dbReference type="PANTHER" id="PTHR43557:SF2">
    <property type="entry name" value="RIESKE DOMAIN-CONTAINING PROTEIN-RELATED"/>
    <property type="match status" value="1"/>
</dbReference>
<dbReference type="Gene3D" id="2.102.10.10">
    <property type="entry name" value="Rieske [2Fe-2S] iron-sulphur domain"/>
    <property type="match status" value="1"/>
</dbReference>
<dbReference type="InterPro" id="IPR017941">
    <property type="entry name" value="Rieske_2Fe-2S"/>
</dbReference>
<comment type="caution">
    <text evidence="11">The sequence shown here is derived from an EMBL/GenBank/DDBJ whole genome shotgun (WGS) entry which is preliminary data.</text>
</comment>
<evidence type="ECO:0000256" key="9">
    <source>
        <dbReference type="ARBA" id="ARBA00023014"/>
    </source>
</evidence>
<keyword evidence="9" id="KW-0411">Iron-sulfur</keyword>
<evidence type="ECO:0000256" key="3">
    <source>
        <dbReference type="ARBA" id="ARBA00022630"/>
    </source>
</evidence>
<evidence type="ECO:0000256" key="2">
    <source>
        <dbReference type="ARBA" id="ARBA00006442"/>
    </source>
</evidence>
<dbReference type="GO" id="GO:0016651">
    <property type="term" value="F:oxidoreductase activity, acting on NAD(P)H"/>
    <property type="evidence" value="ECO:0007669"/>
    <property type="project" value="TreeGrafter"/>
</dbReference>
<dbReference type="Pfam" id="PF14759">
    <property type="entry name" value="Reductase_C"/>
    <property type="match status" value="1"/>
</dbReference>
<keyword evidence="7" id="KW-0560">Oxidoreductase</keyword>
<evidence type="ECO:0000256" key="5">
    <source>
        <dbReference type="ARBA" id="ARBA00022723"/>
    </source>
</evidence>
<dbReference type="OrthoDB" id="6029at2759"/>
<dbReference type="GO" id="GO:0046872">
    <property type="term" value="F:metal ion binding"/>
    <property type="evidence" value="ECO:0007669"/>
    <property type="project" value="UniProtKB-KW"/>
</dbReference>
<dbReference type="SUPFAM" id="SSF55424">
    <property type="entry name" value="FAD/NAD-linked reductases, dimerisation (C-terminal) domain"/>
    <property type="match status" value="1"/>
</dbReference>
<dbReference type="SUPFAM" id="SSF51905">
    <property type="entry name" value="FAD/NAD(P)-binding domain"/>
    <property type="match status" value="2"/>
</dbReference>
<dbReference type="InterPro" id="IPR050446">
    <property type="entry name" value="FAD-oxidoreductase/Apoptosis"/>
</dbReference>
<evidence type="ECO:0000256" key="4">
    <source>
        <dbReference type="ARBA" id="ARBA00022714"/>
    </source>
</evidence>
<keyword evidence="3" id="KW-0285">Flavoprotein</keyword>
<accession>A0A420HT60</accession>
<dbReference type="Gene3D" id="3.30.390.30">
    <property type="match status" value="1"/>
</dbReference>
<dbReference type="Pfam" id="PF00355">
    <property type="entry name" value="Rieske"/>
    <property type="match status" value="1"/>
</dbReference>
<reference evidence="11 12" key="1">
    <citation type="journal article" date="2018" name="BMC Genomics">
        <title>Comparative genome analyses reveal sequence features reflecting distinct modes of host-adaptation between dicot and monocot powdery mildew.</title>
        <authorList>
            <person name="Wu Y."/>
            <person name="Ma X."/>
            <person name="Pan Z."/>
            <person name="Kale S.D."/>
            <person name="Song Y."/>
            <person name="King H."/>
            <person name="Zhang Q."/>
            <person name="Presley C."/>
            <person name="Deng X."/>
            <person name="Wei C.I."/>
            <person name="Xiao S."/>
        </authorList>
    </citation>
    <scope>NUCLEOTIDE SEQUENCE [LARGE SCALE GENOMIC DNA]</scope>
    <source>
        <strain evidence="11">UMSG2</strain>
    </source>
</reference>
<evidence type="ECO:0000256" key="8">
    <source>
        <dbReference type="ARBA" id="ARBA00023004"/>
    </source>
</evidence>
<dbReference type="PRINTS" id="PR00411">
    <property type="entry name" value="PNDRDTASEI"/>
</dbReference>
<protein>
    <submittedName>
        <fullName evidence="11">Apoptosis-inducing factor 1</fullName>
    </submittedName>
</protein>
<dbReference type="AlphaFoldDB" id="A0A420HT60"/>
<evidence type="ECO:0000256" key="1">
    <source>
        <dbReference type="ARBA" id="ARBA00001974"/>
    </source>
</evidence>
<keyword evidence="6" id="KW-0274">FAD</keyword>
<dbReference type="Gene3D" id="3.50.50.60">
    <property type="entry name" value="FAD/NAD(P)-binding domain"/>
    <property type="match status" value="2"/>
</dbReference>
<dbReference type="PROSITE" id="PS51296">
    <property type="entry name" value="RIESKE"/>
    <property type="match status" value="1"/>
</dbReference>
<keyword evidence="5" id="KW-0479">Metal-binding</keyword>
<keyword evidence="8" id="KW-0408">Iron</keyword>